<evidence type="ECO:0008006" key="3">
    <source>
        <dbReference type="Google" id="ProtNLM"/>
    </source>
</evidence>
<dbReference type="RefSeq" id="WP_111590020.1">
    <property type="nucleotide sequence ID" value="NZ_QLMA01000001.1"/>
</dbReference>
<protein>
    <recommendedName>
        <fullName evidence="3">Lipoprotein</fullName>
    </recommendedName>
</protein>
<dbReference type="OrthoDB" id="8017431at2"/>
<dbReference type="Proteomes" id="UP000249819">
    <property type="component" value="Unassembled WGS sequence"/>
</dbReference>
<keyword evidence="2" id="KW-1185">Reference proteome</keyword>
<dbReference type="EMBL" id="QLMA01000001">
    <property type="protein sequence ID" value="RAJ87317.1"/>
    <property type="molecule type" value="Genomic_DNA"/>
</dbReference>
<accession>A0A327W9D0</accession>
<gene>
    <name evidence="1" type="ORF">CLV59_10166</name>
</gene>
<name>A0A327W9D0_9BACT</name>
<organism evidence="1 2">
    <name type="scientific">Chitinophaga dinghuensis</name>
    <dbReference type="NCBI Taxonomy" id="1539050"/>
    <lineage>
        <taxon>Bacteria</taxon>
        <taxon>Pseudomonadati</taxon>
        <taxon>Bacteroidota</taxon>
        <taxon>Chitinophagia</taxon>
        <taxon>Chitinophagales</taxon>
        <taxon>Chitinophagaceae</taxon>
        <taxon>Chitinophaga</taxon>
    </lineage>
</organism>
<evidence type="ECO:0000313" key="1">
    <source>
        <dbReference type="EMBL" id="RAJ87317.1"/>
    </source>
</evidence>
<evidence type="ECO:0000313" key="2">
    <source>
        <dbReference type="Proteomes" id="UP000249819"/>
    </source>
</evidence>
<sequence length="224" mass="25034">MKNTILFSCFLALMMTGCVQPPSSSQTDKGLPAAVSSSLPQIGKWMFEQDTTKDQPAQWLGMKINNKTLFEPINLIIIDTISGSDSASATLILQRFATGGFQAREGHTAAYKGKMDNKNFGQLPLNGSNRAFSNYMWSFTNDHARLFGPYHKDNRFYWIGAASRELGISHDYLTFKEAAGEFEQQLTKFAACKKLGYRFLDNMQNNQTDTTGDHDGYAVVLQIQ</sequence>
<dbReference type="AlphaFoldDB" id="A0A327W9D0"/>
<reference evidence="1 2" key="1">
    <citation type="submission" date="2018-06" db="EMBL/GenBank/DDBJ databases">
        <title>Genomic Encyclopedia of Archaeal and Bacterial Type Strains, Phase II (KMG-II): from individual species to whole genera.</title>
        <authorList>
            <person name="Goeker M."/>
        </authorList>
    </citation>
    <scope>NUCLEOTIDE SEQUENCE [LARGE SCALE GENOMIC DNA]</scope>
    <source>
        <strain evidence="1 2">DSM 29821</strain>
    </source>
</reference>
<proteinExistence type="predicted"/>
<comment type="caution">
    <text evidence="1">The sequence shown here is derived from an EMBL/GenBank/DDBJ whole genome shotgun (WGS) entry which is preliminary data.</text>
</comment>
<dbReference type="PROSITE" id="PS51257">
    <property type="entry name" value="PROKAR_LIPOPROTEIN"/>
    <property type="match status" value="1"/>
</dbReference>